<proteinExistence type="predicted"/>
<protein>
    <recommendedName>
        <fullName evidence="1">HMA domain-containing protein</fullName>
    </recommendedName>
</protein>
<dbReference type="PANTHER" id="PTHR46932:SF12">
    <property type="entry name" value="HEAVY METAL-ASSOCIATED ISOPRENYLATED PLANT PROTEIN 47"/>
    <property type="match status" value="1"/>
</dbReference>
<dbReference type="Proteomes" id="UP001293593">
    <property type="component" value="Unassembled WGS sequence"/>
</dbReference>
<name>A0AAE1TAJ2_9FABA</name>
<dbReference type="EMBL" id="JAWXYG010000003">
    <property type="protein sequence ID" value="KAK4278238.1"/>
    <property type="molecule type" value="Genomic_DNA"/>
</dbReference>
<dbReference type="AlphaFoldDB" id="A0AAE1TAJ2"/>
<dbReference type="GO" id="GO:0046872">
    <property type="term" value="F:metal ion binding"/>
    <property type="evidence" value="ECO:0007669"/>
    <property type="project" value="InterPro"/>
</dbReference>
<reference evidence="2" key="1">
    <citation type="submission" date="2023-10" db="EMBL/GenBank/DDBJ databases">
        <title>Chromosome-level genome of the transformable northern wattle, Acacia crassicarpa.</title>
        <authorList>
            <person name="Massaro I."/>
            <person name="Sinha N.R."/>
            <person name="Poethig S."/>
            <person name="Leichty A.R."/>
        </authorList>
    </citation>
    <scope>NUCLEOTIDE SEQUENCE</scope>
    <source>
        <strain evidence="2">Acra3RX</strain>
        <tissue evidence="2">Leaf</tissue>
    </source>
</reference>
<accession>A0AAE1TAJ2</accession>
<gene>
    <name evidence="2" type="ORF">QN277_016108</name>
</gene>
<evidence type="ECO:0000313" key="2">
    <source>
        <dbReference type="EMBL" id="KAK4278238.1"/>
    </source>
</evidence>
<keyword evidence="3" id="KW-1185">Reference proteome</keyword>
<dbReference type="PANTHER" id="PTHR46932">
    <property type="entry name" value="HEAVY METAL-ASSOCIATED ISOPRENYLATED PLANT PROTEIN 47"/>
    <property type="match status" value="1"/>
</dbReference>
<sequence>MQQKIVIKVTLDCKKCRSKALTIAASAKGVSSVSIEGRDRDQVVVIGDGMDPVCLVRLLRKKFRLVRILSVQQLKEESKEEKDNNDNNNYYYYKVPMYCPNTVHYPPCPSSSFHVVYDPYPTSFCSIL</sequence>
<evidence type="ECO:0000259" key="1">
    <source>
        <dbReference type="PROSITE" id="PS50846"/>
    </source>
</evidence>
<evidence type="ECO:0000313" key="3">
    <source>
        <dbReference type="Proteomes" id="UP001293593"/>
    </source>
</evidence>
<dbReference type="PROSITE" id="PS50846">
    <property type="entry name" value="HMA_2"/>
    <property type="match status" value="1"/>
</dbReference>
<dbReference type="InterPro" id="IPR006121">
    <property type="entry name" value="HMA_dom"/>
</dbReference>
<organism evidence="2 3">
    <name type="scientific">Acacia crassicarpa</name>
    <name type="common">northern wattle</name>
    <dbReference type="NCBI Taxonomy" id="499986"/>
    <lineage>
        <taxon>Eukaryota</taxon>
        <taxon>Viridiplantae</taxon>
        <taxon>Streptophyta</taxon>
        <taxon>Embryophyta</taxon>
        <taxon>Tracheophyta</taxon>
        <taxon>Spermatophyta</taxon>
        <taxon>Magnoliopsida</taxon>
        <taxon>eudicotyledons</taxon>
        <taxon>Gunneridae</taxon>
        <taxon>Pentapetalae</taxon>
        <taxon>rosids</taxon>
        <taxon>fabids</taxon>
        <taxon>Fabales</taxon>
        <taxon>Fabaceae</taxon>
        <taxon>Caesalpinioideae</taxon>
        <taxon>mimosoid clade</taxon>
        <taxon>Acacieae</taxon>
        <taxon>Acacia</taxon>
    </lineage>
</organism>
<feature type="domain" description="HMA" evidence="1">
    <location>
        <begin position="2"/>
        <end position="71"/>
    </location>
</feature>
<dbReference type="InterPro" id="IPR042885">
    <property type="entry name" value="HIPP47/16"/>
</dbReference>
<comment type="caution">
    <text evidence="2">The sequence shown here is derived from an EMBL/GenBank/DDBJ whole genome shotgun (WGS) entry which is preliminary data.</text>
</comment>
<dbReference type="Gene3D" id="3.30.70.100">
    <property type="match status" value="1"/>
</dbReference>